<gene>
    <name evidence="2" type="ORF">PTE30175_03628</name>
</gene>
<dbReference type="InterPro" id="IPR036388">
    <property type="entry name" value="WH-like_DNA-bd_sf"/>
</dbReference>
<dbReference type="SMART" id="SM00421">
    <property type="entry name" value="HTH_LUXR"/>
    <property type="match status" value="1"/>
</dbReference>
<protein>
    <submittedName>
        <fullName evidence="2">Helix-turn-helix transcriptional regulator</fullName>
    </submittedName>
</protein>
<dbReference type="GO" id="GO:0003677">
    <property type="term" value="F:DNA binding"/>
    <property type="evidence" value="ECO:0007669"/>
    <property type="project" value="InterPro"/>
</dbReference>
<organism evidence="2 3">
    <name type="scientific">Pandoraea terrae</name>
    <dbReference type="NCBI Taxonomy" id="1537710"/>
    <lineage>
        <taxon>Bacteria</taxon>
        <taxon>Pseudomonadati</taxon>
        <taxon>Pseudomonadota</taxon>
        <taxon>Betaproteobacteria</taxon>
        <taxon>Burkholderiales</taxon>
        <taxon>Burkholderiaceae</taxon>
        <taxon>Pandoraea</taxon>
    </lineage>
</organism>
<dbReference type="InterPro" id="IPR016032">
    <property type="entry name" value="Sig_transdc_resp-reg_C-effctor"/>
</dbReference>
<proteinExistence type="predicted"/>
<dbReference type="EMBL" id="CABPRZ010000016">
    <property type="protein sequence ID" value="VVE32467.1"/>
    <property type="molecule type" value="Genomic_DNA"/>
</dbReference>
<evidence type="ECO:0000313" key="3">
    <source>
        <dbReference type="Proteomes" id="UP000414233"/>
    </source>
</evidence>
<name>A0A5E4X858_9BURK</name>
<accession>A0A5E4X858</accession>
<reference evidence="2 3" key="1">
    <citation type="submission" date="2019-08" db="EMBL/GenBank/DDBJ databases">
        <authorList>
            <person name="Peeters C."/>
        </authorList>
    </citation>
    <scope>NUCLEOTIDE SEQUENCE [LARGE SCALE GENOMIC DNA]</scope>
    <source>
        <strain evidence="2 3">LMG 30175</strain>
    </source>
</reference>
<dbReference type="OrthoDB" id="9135158at2"/>
<dbReference type="InterPro" id="IPR000792">
    <property type="entry name" value="Tscrpt_reg_LuxR_C"/>
</dbReference>
<feature type="domain" description="HTH luxR-type" evidence="1">
    <location>
        <begin position="331"/>
        <end position="388"/>
    </location>
</feature>
<dbReference type="AlphaFoldDB" id="A0A5E4X858"/>
<dbReference type="SUPFAM" id="SSF46894">
    <property type="entry name" value="C-terminal effector domain of the bipartite response regulators"/>
    <property type="match status" value="1"/>
</dbReference>
<keyword evidence="3" id="KW-1185">Reference proteome</keyword>
<dbReference type="GO" id="GO:0006355">
    <property type="term" value="P:regulation of DNA-templated transcription"/>
    <property type="evidence" value="ECO:0007669"/>
    <property type="project" value="InterPro"/>
</dbReference>
<sequence length="396" mass="42588">MLEAATRQHVSLPVFGLAALSSPQFSALLEKIYQAPLESSPWRGALETIRVMLRARHATLILHPPLGGWPGVMINVSEAGACSLPTASNHSHDHALDPFVGLPADRFTTADKFLGAKAWLDGKLYKQYLRPLDVRYILGADIRTTCGVGCRIRLCRGHDAPDFTVQDEAVSTVLVPHLKRAVDLHLRLGFAGTERSICEGLVNRLPAGMIMLDDAGKILKTNVAADNILSDADGIWRTGGTLAFSCAQAQRRFGELLQRVLLPVAPRGSASDVVEAMSIARPSGNPKLGLLIRGMPRDERQTRAQWRPACAVFLRDPDCRGAPSHDVARKLFNLTASEAALAVRLADGSSVEDAASALGISANTARAYLRVIFIKTGVTRQAGLVSTLLTSVMPLG</sequence>
<evidence type="ECO:0000259" key="1">
    <source>
        <dbReference type="SMART" id="SM00421"/>
    </source>
</evidence>
<dbReference type="Gene3D" id="1.10.10.10">
    <property type="entry name" value="Winged helix-like DNA-binding domain superfamily/Winged helix DNA-binding domain"/>
    <property type="match status" value="1"/>
</dbReference>
<dbReference type="Proteomes" id="UP000414233">
    <property type="component" value="Unassembled WGS sequence"/>
</dbReference>
<evidence type="ECO:0000313" key="2">
    <source>
        <dbReference type="EMBL" id="VVE32467.1"/>
    </source>
</evidence>
<dbReference type="RefSeq" id="WP_150698446.1">
    <property type="nucleotide sequence ID" value="NZ_CABPRZ010000016.1"/>
</dbReference>